<evidence type="ECO:0000313" key="8">
    <source>
        <dbReference type="EMBL" id="WXB17520.1"/>
    </source>
</evidence>
<dbReference type="InterPro" id="IPR001958">
    <property type="entry name" value="Tet-R_TetA/multi-R_MdtG-like"/>
</dbReference>
<feature type="transmembrane region" description="Helical" evidence="6">
    <location>
        <begin position="362"/>
        <end position="380"/>
    </location>
</feature>
<feature type="transmembrane region" description="Helical" evidence="6">
    <location>
        <begin position="72"/>
        <end position="95"/>
    </location>
</feature>
<accession>A0ABZ2M6E2</accession>
<keyword evidence="4 6" id="KW-1133">Transmembrane helix</keyword>
<dbReference type="InterPro" id="IPR036259">
    <property type="entry name" value="MFS_trans_sf"/>
</dbReference>
<feature type="transmembrane region" description="Helical" evidence="6">
    <location>
        <begin position="274"/>
        <end position="292"/>
    </location>
</feature>
<evidence type="ECO:0000259" key="7">
    <source>
        <dbReference type="PROSITE" id="PS50850"/>
    </source>
</evidence>
<name>A0ABZ2M6E2_9BACT</name>
<dbReference type="InterPro" id="IPR011701">
    <property type="entry name" value="MFS"/>
</dbReference>
<sequence length="385" mass="40046">MHYAKTVFPLALIMFLIGADEYILASILAPIGETFQVEPARITLLVTAYALPCAIFAPLFGTLSDHWGRRRVLLPSLFIFALGTYGGALASSFTFALICRFIAGVAAAAMGPNAFALVGDFIPLERRPAAMGHVMLGLTIGLIVSPAIGGWVTQELGWRWAFGLLATSALATLAGAAIGIPSTRQASTSHASPGVATYARALTLPGVPAGIAAQGLWIGVTIGVMAIVGEVLRTRYTLSIVHTGLALASFGVLTIVGNLAVARAVIWTGSTRRAVLVANAATVIGIGGLTLLPSWPLAFALASFWLWAVFAGFGGPLLQLRLSEFAGDCRATVLSTSACAMHLGVVAMTFIEAWIFPQFGGVGVGVVACSLMSLAFVLQWRSTAG</sequence>
<proteinExistence type="predicted"/>
<feature type="transmembrane region" description="Helical" evidence="6">
    <location>
        <begin position="201"/>
        <end position="228"/>
    </location>
</feature>
<feature type="transmembrane region" description="Helical" evidence="6">
    <location>
        <begin position="134"/>
        <end position="152"/>
    </location>
</feature>
<evidence type="ECO:0000256" key="5">
    <source>
        <dbReference type="ARBA" id="ARBA00023136"/>
    </source>
</evidence>
<feature type="transmembrane region" description="Helical" evidence="6">
    <location>
        <begin position="240"/>
        <end position="262"/>
    </location>
</feature>
<comment type="subcellular location">
    <subcellularLocation>
        <location evidence="1">Cell membrane</location>
        <topology evidence="1">Multi-pass membrane protein</topology>
    </subcellularLocation>
</comment>
<dbReference type="EMBL" id="CP089984">
    <property type="protein sequence ID" value="WXB17520.1"/>
    <property type="molecule type" value="Genomic_DNA"/>
</dbReference>
<feature type="transmembrane region" description="Helical" evidence="6">
    <location>
        <begin position="332"/>
        <end position="356"/>
    </location>
</feature>
<dbReference type="PRINTS" id="PR01035">
    <property type="entry name" value="TCRTETA"/>
</dbReference>
<keyword evidence="9" id="KW-1185">Reference proteome</keyword>
<evidence type="ECO:0000256" key="3">
    <source>
        <dbReference type="ARBA" id="ARBA00022692"/>
    </source>
</evidence>
<dbReference type="InterPro" id="IPR050189">
    <property type="entry name" value="MFS_Efflux_Transporters"/>
</dbReference>
<dbReference type="RefSeq" id="WP_394827154.1">
    <property type="nucleotide sequence ID" value="NZ_CP089984.1"/>
</dbReference>
<feature type="domain" description="Major facilitator superfamily (MFS) profile" evidence="7">
    <location>
        <begin position="6"/>
        <end position="385"/>
    </location>
</feature>
<evidence type="ECO:0000256" key="1">
    <source>
        <dbReference type="ARBA" id="ARBA00004651"/>
    </source>
</evidence>
<dbReference type="Gene3D" id="1.20.1250.20">
    <property type="entry name" value="MFS general substrate transporter like domains"/>
    <property type="match status" value="1"/>
</dbReference>
<evidence type="ECO:0000313" key="9">
    <source>
        <dbReference type="Proteomes" id="UP001370348"/>
    </source>
</evidence>
<feature type="transmembrane region" description="Helical" evidence="6">
    <location>
        <begin position="101"/>
        <end position="122"/>
    </location>
</feature>
<protein>
    <submittedName>
        <fullName evidence="8">MFS transporter</fullName>
    </submittedName>
</protein>
<keyword evidence="2" id="KW-1003">Cell membrane</keyword>
<evidence type="ECO:0000256" key="6">
    <source>
        <dbReference type="SAM" id="Phobius"/>
    </source>
</evidence>
<feature type="transmembrane region" description="Helical" evidence="6">
    <location>
        <begin position="158"/>
        <end position="180"/>
    </location>
</feature>
<keyword evidence="3 6" id="KW-0812">Transmembrane</keyword>
<dbReference type="PANTHER" id="PTHR43124">
    <property type="entry name" value="PURINE EFFLUX PUMP PBUE"/>
    <property type="match status" value="1"/>
</dbReference>
<evidence type="ECO:0000256" key="2">
    <source>
        <dbReference type="ARBA" id="ARBA00022475"/>
    </source>
</evidence>
<dbReference type="Proteomes" id="UP001370348">
    <property type="component" value="Chromosome"/>
</dbReference>
<dbReference type="Pfam" id="PF07690">
    <property type="entry name" value="MFS_1"/>
    <property type="match status" value="1"/>
</dbReference>
<dbReference type="CDD" id="cd17324">
    <property type="entry name" value="MFS_NepI_like"/>
    <property type="match status" value="1"/>
</dbReference>
<evidence type="ECO:0000256" key="4">
    <source>
        <dbReference type="ARBA" id="ARBA00022989"/>
    </source>
</evidence>
<gene>
    <name evidence="8" type="ORF">LZC94_09605</name>
</gene>
<dbReference type="SUPFAM" id="SSF103473">
    <property type="entry name" value="MFS general substrate transporter"/>
    <property type="match status" value="1"/>
</dbReference>
<feature type="transmembrane region" description="Helical" evidence="6">
    <location>
        <begin position="298"/>
        <end position="320"/>
    </location>
</feature>
<keyword evidence="5 6" id="KW-0472">Membrane</keyword>
<reference evidence="8 9" key="1">
    <citation type="submission" date="2021-12" db="EMBL/GenBank/DDBJ databases">
        <title>Discovery of the Pendulisporaceae a myxobacterial family with distinct sporulation behavior and unique specialized metabolism.</title>
        <authorList>
            <person name="Garcia R."/>
            <person name="Popoff A."/>
            <person name="Bader C.D."/>
            <person name="Loehr J."/>
            <person name="Walesch S."/>
            <person name="Walt C."/>
            <person name="Boldt J."/>
            <person name="Bunk B."/>
            <person name="Haeckl F.J.F.P.J."/>
            <person name="Gunesch A.P."/>
            <person name="Birkelbach J."/>
            <person name="Nuebel U."/>
            <person name="Pietschmann T."/>
            <person name="Bach T."/>
            <person name="Mueller R."/>
        </authorList>
    </citation>
    <scope>NUCLEOTIDE SEQUENCE [LARGE SCALE GENOMIC DNA]</scope>
    <source>
        <strain evidence="8 9">MSr11954</strain>
    </source>
</reference>
<organism evidence="8 9">
    <name type="scientific">Pendulispora albinea</name>
    <dbReference type="NCBI Taxonomy" id="2741071"/>
    <lineage>
        <taxon>Bacteria</taxon>
        <taxon>Pseudomonadati</taxon>
        <taxon>Myxococcota</taxon>
        <taxon>Myxococcia</taxon>
        <taxon>Myxococcales</taxon>
        <taxon>Sorangiineae</taxon>
        <taxon>Pendulisporaceae</taxon>
        <taxon>Pendulispora</taxon>
    </lineage>
</organism>
<dbReference type="InterPro" id="IPR020846">
    <property type="entry name" value="MFS_dom"/>
</dbReference>
<feature type="transmembrane region" description="Helical" evidence="6">
    <location>
        <begin position="41"/>
        <end position="60"/>
    </location>
</feature>
<dbReference type="PANTHER" id="PTHR43124:SF3">
    <property type="entry name" value="CHLORAMPHENICOL EFFLUX PUMP RV0191"/>
    <property type="match status" value="1"/>
</dbReference>
<dbReference type="PROSITE" id="PS50850">
    <property type="entry name" value="MFS"/>
    <property type="match status" value="1"/>
</dbReference>